<protein>
    <recommendedName>
        <fullName evidence="3 9">Arginase</fullName>
        <ecNumber evidence="2 9">3.5.3.1</ecNumber>
    </recommendedName>
</protein>
<accession>A0AAX3MYE8</accession>
<sequence>MDKSQLISLIKVPFGYGAGRMGSELGPERLLRLGLLEQWKELGYVLDEPSRIILKDQWSDKAINVPLKNASKVLSICTALASEVKLKRAEGHFPFILGGDHSIAMGSLAGLTADGGSLGVIWMDAHSDLNTEETTPSRNMHGIPLAVGLGRAALKLFHICEGAADIDPSKTVLIAARELDPGEKELIKELGIHCYTMHEIDKLGIQKVIDEAVDITSSGTDGVHLSFDIDSLDPAEAPGTGTPVQGGLSYREAHFAMELLYEAGIITSCDFVEVNPRLDRNNRTSKLAVDLIGSLFGKRIL</sequence>
<dbReference type="InterPro" id="IPR014033">
    <property type="entry name" value="Arginase"/>
</dbReference>
<dbReference type="PROSITE" id="PS01053">
    <property type="entry name" value="ARGINASE_1"/>
    <property type="match status" value="1"/>
</dbReference>
<dbReference type="InterPro" id="IPR023696">
    <property type="entry name" value="Ureohydrolase_dom_sf"/>
</dbReference>
<dbReference type="GO" id="GO:0030145">
    <property type="term" value="F:manganese ion binding"/>
    <property type="evidence" value="ECO:0007669"/>
    <property type="project" value="TreeGrafter"/>
</dbReference>
<dbReference type="Pfam" id="PF00491">
    <property type="entry name" value="Arginase"/>
    <property type="match status" value="1"/>
</dbReference>
<dbReference type="GO" id="GO:0006525">
    <property type="term" value="P:arginine metabolic process"/>
    <property type="evidence" value="ECO:0007669"/>
    <property type="project" value="UniProtKB-KW"/>
</dbReference>
<evidence type="ECO:0000256" key="12">
    <source>
        <dbReference type="RuleBase" id="RU361159"/>
    </source>
</evidence>
<evidence type="ECO:0000313" key="15">
    <source>
        <dbReference type="Proteomes" id="UP001220962"/>
    </source>
</evidence>
<keyword evidence="16" id="KW-1185">Reference proteome</keyword>
<keyword evidence="5 12" id="KW-0479">Metal-binding</keyword>
<evidence type="ECO:0000256" key="3">
    <source>
        <dbReference type="ARBA" id="ARBA00018123"/>
    </source>
</evidence>
<comment type="similarity">
    <text evidence="10 11">Belongs to the arginase family.</text>
</comment>
<dbReference type="Proteomes" id="UP001220962">
    <property type="component" value="Chromosome"/>
</dbReference>
<comment type="catalytic activity">
    <reaction evidence="8 12">
        <text>L-arginine + H2O = urea + L-ornithine</text>
        <dbReference type="Rhea" id="RHEA:20569"/>
        <dbReference type="ChEBI" id="CHEBI:15377"/>
        <dbReference type="ChEBI" id="CHEBI:16199"/>
        <dbReference type="ChEBI" id="CHEBI:32682"/>
        <dbReference type="ChEBI" id="CHEBI:46911"/>
        <dbReference type="EC" id="3.5.3.1"/>
    </reaction>
</comment>
<keyword evidence="6 11" id="KW-0378">Hydrolase</keyword>
<organism evidence="13 15">
    <name type="scientific">Paenibacillus urinalis</name>
    <dbReference type="NCBI Taxonomy" id="521520"/>
    <lineage>
        <taxon>Bacteria</taxon>
        <taxon>Bacillati</taxon>
        <taxon>Bacillota</taxon>
        <taxon>Bacilli</taxon>
        <taxon>Bacillales</taxon>
        <taxon>Paenibacillaceae</taxon>
        <taxon>Paenibacillus</taxon>
    </lineage>
</organism>
<comment type="cofactor">
    <cofactor evidence="12">
        <name>Mn(2+)</name>
        <dbReference type="ChEBI" id="CHEBI:29035"/>
    </cofactor>
    <text evidence="12">Binds 2 manganese ions per subunit.</text>
</comment>
<dbReference type="Proteomes" id="UP001221519">
    <property type="component" value="Chromosome"/>
</dbReference>
<evidence type="ECO:0000256" key="2">
    <source>
        <dbReference type="ARBA" id="ARBA00012168"/>
    </source>
</evidence>
<dbReference type="AlphaFoldDB" id="A0AAX3MYE8"/>
<dbReference type="SUPFAM" id="SSF52768">
    <property type="entry name" value="Arginase/deacetylase"/>
    <property type="match status" value="1"/>
</dbReference>
<name>A0AAX3MYE8_9BACL</name>
<dbReference type="RefSeq" id="WP_047911326.1">
    <property type="nucleotide sequence ID" value="NZ_CP118101.1"/>
</dbReference>
<evidence type="ECO:0000256" key="8">
    <source>
        <dbReference type="ARBA" id="ARBA00047391"/>
    </source>
</evidence>
<evidence type="ECO:0000256" key="9">
    <source>
        <dbReference type="NCBIfam" id="TIGR01229"/>
    </source>
</evidence>
<keyword evidence="7 12" id="KW-0464">Manganese</keyword>
<dbReference type="FunFam" id="3.40.800.10:FF:000012">
    <property type="entry name" value="Arginase"/>
    <property type="match status" value="1"/>
</dbReference>
<dbReference type="EC" id="3.5.3.1" evidence="2 9"/>
<comment type="pathway">
    <text evidence="1">Nitrogen metabolism; urea cycle; L-ornithine and urea from L-arginine: step 1/1.</text>
</comment>
<evidence type="ECO:0000313" key="14">
    <source>
        <dbReference type="EMBL" id="WDI02141.1"/>
    </source>
</evidence>
<dbReference type="NCBIfam" id="TIGR01229">
    <property type="entry name" value="rocF_arginase"/>
    <property type="match status" value="1"/>
</dbReference>
<evidence type="ECO:0000313" key="13">
    <source>
        <dbReference type="EMBL" id="WDH82393.1"/>
    </source>
</evidence>
<dbReference type="CDD" id="cd09989">
    <property type="entry name" value="Arginase"/>
    <property type="match status" value="1"/>
</dbReference>
<dbReference type="EMBL" id="CP118108">
    <property type="protein sequence ID" value="WDI02141.1"/>
    <property type="molecule type" value="Genomic_DNA"/>
</dbReference>
<dbReference type="Gene3D" id="3.40.800.10">
    <property type="entry name" value="Ureohydrolase domain"/>
    <property type="match status" value="1"/>
</dbReference>
<evidence type="ECO:0000256" key="11">
    <source>
        <dbReference type="RuleBase" id="RU003684"/>
    </source>
</evidence>
<reference evidence="13 16" key="1">
    <citation type="submission" date="2023-02" db="EMBL/GenBank/DDBJ databases">
        <title>Pathogen: clinical or host-associated sample.</title>
        <authorList>
            <person name="Hergert J."/>
            <person name="Casey R."/>
            <person name="Wagner J."/>
            <person name="Young E.L."/>
            <person name="Oakeson K.F."/>
        </authorList>
    </citation>
    <scope>NUCLEOTIDE SEQUENCE</scope>
    <source>
        <strain evidence="14 16">2022CK-00829</strain>
        <strain evidence="13">2022CK-00830</strain>
    </source>
</reference>
<dbReference type="GO" id="GO:0005737">
    <property type="term" value="C:cytoplasm"/>
    <property type="evidence" value="ECO:0007669"/>
    <property type="project" value="TreeGrafter"/>
</dbReference>
<proteinExistence type="inferred from homology"/>
<evidence type="ECO:0000256" key="6">
    <source>
        <dbReference type="ARBA" id="ARBA00022801"/>
    </source>
</evidence>
<dbReference type="PROSITE" id="PS51409">
    <property type="entry name" value="ARGINASE_2"/>
    <property type="match status" value="1"/>
</dbReference>
<evidence type="ECO:0000256" key="7">
    <source>
        <dbReference type="ARBA" id="ARBA00023211"/>
    </source>
</evidence>
<keyword evidence="4 12" id="KW-0056">Arginine metabolism</keyword>
<evidence type="ECO:0000256" key="1">
    <source>
        <dbReference type="ARBA" id="ARBA00005098"/>
    </source>
</evidence>
<dbReference type="PANTHER" id="PTHR43782">
    <property type="entry name" value="ARGINASE"/>
    <property type="match status" value="1"/>
</dbReference>
<dbReference type="GO" id="GO:0004053">
    <property type="term" value="F:arginase activity"/>
    <property type="evidence" value="ECO:0007669"/>
    <property type="project" value="UniProtKB-UniRule"/>
</dbReference>
<gene>
    <name evidence="13" type="primary">rocF</name>
    <name evidence="13" type="ORF">PUW23_23590</name>
    <name evidence="14" type="ORF">PUW25_23585</name>
</gene>
<dbReference type="InterPro" id="IPR006035">
    <property type="entry name" value="Ureohydrolase"/>
</dbReference>
<evidence type="ECO:0000256" key="10">
    <source>
        <dbReference type="PROSITE-ProRule" id="PRU00742"/>
    </source>
</evidence>
<dbReference type="EMBL" id="CP118101">
    <property type="protein sequence ID" value="WDH82393.1"/>
    <property type="molecule type" value="Genomic_DNA"/>
</dbReference>
<evidence type="ECO:0000256" key="5">
    <source>
        <dbReference type="ARBA" id="ARBA00022723"/>
    </source>
</evidence>
<evidence type="ECO:0000256" key="4">
    <source>
        <dbReference type="ARBA" id="ARBA00022503"/>
    </source>
</evidence>
<dbReference type="InterPro" id="IPR020855">
    <property type="entry name" value="Ureohydrolase_Mn_BS"/>
</dbReference>
<dbReference type="PANTHER" id="PTHR43782:SF3">
    <property type="entry name" value="ARGINASE"/>
    <property type="match status" value="1"/>
</dbReference>
<dbReference type="PRINTS" id="PR00116">
    <property type="entry name" value="ARGINASE"/>
</dbReference>
<evidence type="ECO:0000313" key="16">
    <source>
        <dbReference type="Proteomes" id="UP001221519"/>
    </source>
</evidence>